<dbReference type="NCBIfam" id="TIGR01525">
    <property type="entry name" value="ATPase-IB_hvy"/>
    <property type="match status" value="1"/>
</dbReference>
<feature type="region of interest" description="Disordered" evidence="15">
    <location>
        <begin position="629"/>
        <end position="650"/>
    </location>
</feature>
<evidence type="ECO:0000256" key="14">
    <source>
        <dbReference type="RuleBase" id="RU362081"/>
    </source>
</evidence>
<dbReference type="GO" id="GO:0046872">
    <property type="term" value="F:metal ion binding"/>
    <property type="evidence" value="ECO:0007669"/>
    <property type="project" value="UniProtKB-KW"/>
</dbReference>
<dbReference type="InterPro" id="IPR023299">
    <property type="entry name" value="ATPase_P-typ_cyto_dom_N"/>
</dbReference>
<sequence>MEVRKDAGGKDMKKLQLYFTVISGILIGLGFYIQRFTDITWYPAVFVLAFIIGGWFQAREGITKTVNEKKLNVELLMIIAATGASIIGYWFEGAILIFIFSVSGTLEAYAEGRTRDAVQSLIKMKPNVASRELPDGEYEIVDVEDLTIGDVVMVRRGDVFPIDGVITEGATEVDEASLTGESALVTKEADDAVLTGSINEGGVVSVRMTVDNEETIFNRMIEMVRESESVPSKRAQFIDRFENNYVWIVLITTAFMMFVPHYIFGWSWNETFYRAMVLLVVASPCAVVASITPATLSAISTSAKNGVLVKGGKFMEQLDDVDYVLFDKTGTLTKGEPVITHFEVQEGEDRKRIAANVYALERLSNHPLAVRISGHFEDAKQEGLEAEEVHDVVGRGVEGRVGGRLVQVVKAEADDFMEPFKSELLDTGHTVTVYIEGGVKKALIALKDVERPEAAEVIRKLNEMGKETVMISGDNPKAAESIAKSIGLKKAIGNQSPEDKVHHINAYKEKGVVMMVGDGVNDAPGIKQADIGVAMGKGTGIALETADIVLMKEQLSRLPEMMRLSSRLDGVIKQNLTFSIAVILVLIASNFFQLINLPLGVIGHEGSTILVILNGLRLLANREFNMPHSSFHRQGQTDDHRSIGMQRYKG</sequence>
<keyword evidence="14" id="KW-1003">Cell membrane</keyword>
<reference evidence="17 18" key="1">
    <citation type="submission" date="2017-07" db="EMBL/GenBank/DDBJ databases">
        <title>Shotgun whole genome sequences of three halophilic bacterial isolates.</title>
        <authorList>
            <person name="Pozzo T."/>
            <person name="Higdon S.M."/>
            <person name="Quillaguaman J."/>
        </authorList>
    </citation>
    <scope>NUCLEOTIDE SEQUENCE [LARGE SCALE GENOMIC DNA]</scope>
    <source>
        <strain evidence="17 18">BU-1</strain>
    </source>
</reference>
<keyword evidence="5 14" id="KW-0812">Transmembrane</keyword>
<gene>
    <name evidence="17" type="primary">cadA</name>
    <name evidence="17" type="ORF">CFN03_06965</name>
</gene>
<dbReference type="GO" id="GO:0005524">
    <property type="term" value="F:ATP binding"/>
    <property type="evidence" value="ECO:0007669"/>
    <property type="project" value="UniProtKB-UniRule"/>
</dbReference>
<protein>
    <submittedName>
        <fullName evidence="17">Cadmium-translocating P-type ATPase</fullName>
    </submittedName>
</protein>
<evidence type="ECO:0000256" key="15">
    <source>
        <dbReference type="SAM" id="MobiDB-lite"/>
    </source>
</evidence>
<dbReference type="InterPro" id="IPR044492">
    <property type="entry name" value="P_typ_ATPase_HD_dom"/>
</dbReference>
<keyword evidence="10" id="KW-1278">Translocase</keyword>
<dbReference type="PANTHER" id="PTHR43079">
    <property type="entry name" value="PROBABLE CADMIUM/ZINC-TRANSPORTING ATPASE HMA1"/>
    <property type="match status" value="1"/>
</dbReference>
<keyword evidence="7 14" id="KW-0547">Nucleotide-binding</keyword>
<dbReference type="NCBIfam" id="TIGR01512">
    <property type="entry name" value="ATPase-IB2_Cd"/>
    <property type="match status" value="1"/>
</dbReference>
<feature type="transmembrane region" description="Helical" evidence="14">
    <location>
        <begin position="244"/>
        <end position="263"/>
    </location>
</feature>
<evidence type="ECO:0000256" key="3">
    <source>
        <dbReference type="ARBA" id="ARBA00022448"/>
    </source>
</evidence>
<dbReference type="Gene3D" id="2.70.150.10">
    <property type="entry name" value="Calcium-transporting ATPase, cytoplasmic transduction domain A"/>
    <property type="match status" value="1"/>
</dbReference>
<evidence type="ECO:0000256" key="11">
    <source>
        <dbReference type="ARBA" id="ARBA00022989"/>
    </source>
</evidence>
<dbReference type="PROSITE" id="PS01229">
    <property type="entry name" value="COF_2"/>
    <property type="match status" value="1"/>
</dbReference>
<keyword evidence="13 14" id="KW-0472">Membrane</keyword>
<evidence type="ECO:0000256" key="4">
    <source>
        <dbReference type="ARBA" id="ARBA00022553"/>
    </source>
</evidence>
<dbReference type="InterPro" id="IPR001757">
    <property type="entry name" value="P_typ_ATPase"/>
</dbReference>
<dbReference type="InterPro" id="IPR023214">
    <property type="entry name" value="HAD_sf"/>
</dbReference>
<evidence type="ECO:0000256" key="13">
    <source>
        <dbReference type="ARBA" id="ARBA00023136"/>
    </source>
</evidence>
<dbReference type="PRINTS" id="PR00119">
    <property type="entry name" value="CATATPASE"/>
</dbReference>
<dbReference type="PRINTS" id="PR00120">
    <property type="entry name" value="HATPASE"/>
</dbReference>
<dbReference type="InterPro" id="IPR027256">
    <property type="entry name" value="P-typ_ATPase_IB"/>
</dbReference>
<organism evidence="17 18">
    <name type="scientific">Salinicoccus roseus</name>
    <dbReference type="NCBI Taxonomy" id="45670"/>
    <lineage>
        <taxon>Bacteria</taxon>
        <taxon>Bacillati</taxon>
        <taxon>Bacillota</taxon>
        <taxon>Bacilli</taxon>
        <taxon>Bacillales</taxon>
        <taxon>Staphylococcaceae</taxon>
        <taxon>Salinicoccus</taxon>
    </lineage>
</organism>
<keyword evidence="3" id="KW-0813">Transport</keyword>
<evidence type="ECO:0000256" key="7">
    <source>
        <dbReference type="ARBA" id="ARBA00022741"/>
    </source>
</evidence>
<keyword evidence="4" id="KW-0597">Phosphoprotein</keyword>
<keyword evidence="8 14" id="KW-0067">ATP-binding</keyword>
<feature type="transmembrane region" description="Helical" evidence="14">
    <location>
        <begin position="275"/>
        <end position="296"/>
    </location>
</feature>
<dbReference type="AlphaFoldDB" id="A0A265E8B8"/>
<dbReference type="SFLD" id="SFLDF00027">
    <property type="entry name" value="p-type_atpase"/>
    <property type="match status" value="1"/>
</dbReference>
<evidence type="ECO:0000256" key="6">
    <source>
        <dbReference type="ARBA" id="ARBA00022723"/>
    </source>
</evidence>
<evidence type="ECO:0000259" key="16">
    <source>
        <dbReference type="Pfam" id="PF00122"/>
    </source>
</evidence>
<keyword evidence="6 14" id="KW-0479">Metal-binding</keyword>
<dbReference type="Gene3D" id="3.40.1110.10">
    <property type="entry name" value="Calcium-transporting ATPase, cytoplasmic domain N"/>
    <property type="match status" value="1"/>
</dbReference>
<dbReference type="Gene3D" id="3.40.50.1000">
    <property type="entry name" value="HAD superfamily/HAD-like"/>
    <property type="match status" value="1"/>
</dbReference>
<dbReference type="Proteomes" id="UP000216682">
    <property type="component" value="Unassembled WGS sequence"/>
</dbReference>
<proteinExistence type="inferred from homology"/>
<dbReference type="GO" id="GO:0016887">
    <property type="term" value="F:ATP hydrolysis activity"/>
    <property type="evidence" value="ECO:0007669"/>
    <property type="project" value="InterPro"/>
</dbReference>
<dbReference type="SFLD" id="SFLDS00003">
    <property type="entry name" value="Haloacid_Dehalogenase"/>
    <property type="match status" value="1"/>
</dbReference>
<dbReference type="SFLD" id="SFLDG00002">
    <property type="entry name" value="C1.7:_P-type_atpase_like"/>
    <property type="match status" value="1"/>
</dbReference>
<evidence type="ECO:0000256" key="9">
    <source>
        <dbReference type="ARBA" id="ARBA00022842"/>
    </source>
</evidence>
<dbReference type="InterPro" id="IPR059000">
    <property type="entry name" value="ATPase_P-type_domA"/>
</dbReference>
<dbReference type="SUPFAM" id="SSF81653">
    <property type="entry name" value="Calcium ATPase, transduction domain A"/>
    <property type="match status" value="1"/>
</dbReference>
<keyword evidence="9" id="KW-0460">Magnesium</keyword>
<feature type="domain" description="P-type ATPase A" evidence="16">
    <location>
        <begin position="128"/>
        <end position="224"/>
    </location>
</feature>
<keyword evidence="12" id="KW-0406">Ion transport</keyword>
<dbReference type="InterPro" id="IPR023298">
    <property type="entry name" value="ATPase_P-typ_TM_dom_sf"/>
</dbReference>
<dbReference type="EMBL" id="NPEZ01000002">
    <property type="protein sequence ID" value="OZT77666.1"/>
    <property type="molecule type" value="Genomic_DNA"/>
</dbReference>
<feature type="transmembrane region" description="Helical" evidence="14">
    <location>
        <begin position="15"/>
        <end position="33"/>
    </location>
</feature>
<evidence type="ECO:0000313" key="17">
    <source>
        <dbReference type="EMBL" id="OZT77666.1"/>
    </source>
</evidence>
<dbReference type="GO" id="GO:0019829">
    <property type="term" value="F:ATPase-coupled monoatomic cation transmembrane transporter activity"/>
    <property type="evidence" value="ECO:0007669"/>
    <property type="project" value="InterPro"/>
</dbReference>
<evidence type="ECO:0000313" key="18">
    <source>
        <dbReference type="Proteomes" id="UP000216682"/>
    </source>
</evidence>
<dbReference type="SUPFAM" id="SSF56784">
    <property type="entry name" value="HAD-like"/>
    <property type="match status" value="1"/>
</dbReference>
<dbReference type="GO" id="GO:0005886">
    <property type="term" value="C:plasma membrane"/>
    <property type="evidence" value="ECO:0007669"/>
    <property type="project" value="UniProtKB-SubCell"/>
</dbReference>
<dbReference type="InterPro" id="IPR051949">
    <property type="entry name" value="Cation_Transport_ATPase"/>
</dbReference>
<evidence type="ECO:0000256" key="8">
    <source>
        <dbReference type="ARBA" id="ARBA00022840"/>
    </source>
</evidence>
<name>A0A265E8B8_9STAP</name>
<feature type="transmembrane region" description="Helical" evidence="14">
    <location>
        <begin position="601"/>
        <end position="620"/>
    </location>
</feature>
<comment type="subcellular location">
    <subcellularLocation>
        <location evidence="14">Cell membrane</location>
    </subcellularLocation>
    <subcellularLocation>
        <location evidence="1">Membrane</location>
        <topology evidence="1">Multi-pass membrane protein</topology>
    </subcellularLocation>
</comment>
<comment type="similarity">
    <text evidence="2 14">Belongs to the cation transport ATPase (P-type) (TC 3.A.3) family. Type IB subfamily.</text>
</comment>
<accession>A0A265E8B8</accession>
<evidence type="ECO:0000256" key="12">
    <source>
        <dbReference type="ARBA" id="ARBA00023065"/>
    </source>
</evidence>
<evidence type="ECO:0000256" key="5">
    <source>
        <dbReference type="ARBA" id="ARBA00022692"/>
    </source>
</evidence>
<dbReference type="PROSITE" id="PS00154">
    <property type="entry name" value="ATPASE_E1_E2"/>
    <property type="match status" value="1"/>
</dbReference>
<keyword evidence="11 14" id="KW-1133">Transmembrane helix</keyword>
<evidence type="ECO:0000256" key="2">
    <source>
        <dbReference type="ARBA" id="ARBA00006024"/>
    </source>
</evidence>
<evidence type="ECO:0000256" key="1">
    <source>
        <dbReference type="ARBA" id="ARBA00004141"/>
    </source>
</evidence>
<comment type="caution">
    <text evidence="17">The sequence shown here is derived from an EMBL/GenBank/DDBJ whole genome shotgun (WGS) entry which is preliminary data.</text>
</comment>
<feature type="transmembrane region" description="Helical" evidence="14">
    <location>
        <begin position="39"/>
        <end position="58"/>
    </location>
</feature>
<dbReference type="NCBIfam" id="TIGR01494">
    <property type="entry name" value="ATPase_P-type"/>
    <property type="match status" value="1"/>
</dbReference>
<dbReference type="InterPro" id="IPR008250">
    <property type="entry name" value="ATPase_P-typ_transduc_dom_A_sf"/>
</dbReference>
<evidence type="ECO:0000256" key="10">
    <source>
        <dbReference type="ARBA" id="ARBA00022967"/>
    </source>
</evidence>
<dbReference type="InterPro" id="IPR018303">
    <property type="entry name" value="ATPase_P-typ_P_site"/>
</dbReference>
<dbReference type="InterPro" id="IPR036412">
    <property type="entry name" value="HAD-like_sf"/>
</dbReference>
<dbReference type="SUPFAM" id="SSF81665">
    <property type="entry name" value="Calcium ATPase, transmembrane domain M"/>
    <property type="match status" value="1"/>
</dbReference>
<feature type="transmembrane region" description="Helical" evidence="14">
    <location>
        <begin position="576"/>
        <end position="595"/>
    </location>
</feature>
<dbReference type="Pfam" id="PF00122">
    <property type="entry name" value="E1-E2_ATPase"/>
    <property type="match status" value="1"/>
</dbReference>
<dbReference type="PANTHER" id="PTHR43079:SF1">
    <property type="entry name" value="CADMIUM_ZINC-TRANSPORTING ATPASE HMA1, CHLOROPLASTIC-RELATED"/>
    <property type="match status" value="1"/>
</dbReference>
<dbReference type="Pfam" id="PF00702">
    <property type="entry name" value="Hydrolase"/>
    <property type="match status" value="1"/>
</dbReference>